<dbReference type="Proteomes" id="UP000181980">
    <property type="component" value="Unassembled WGS sequence"/>
</dbReference>
<dbReference type="PIRSF" id="PIRSF006324">
    <property type="entry name" value="LeuE"/>
    <property type="match status" value="1"/>
</dbReference>
<feature type="transmembrane region" description="Helical" evidence="6">
    <location>
        <begin position="145"/>
        <end position="170"/>
    </location>
</feature>
<evidence type="ECO:0000256" key="3">
    <source>
        <dbReference type="ARBA" id="ARBA00022692"/>
    </source>
</evidence>
<proteinExistence type="predicted"/>
<dbReference type="Pfam" id="PF01810">
    <property type="entry name" value="LysE"/>
    <property type="match status" value="1"/>
</dbReference>
<protein>
    <submittedName>
        <fullName evidence="7">Threonine/homoserine/homoserine lactone efflux protein</fullName>
    </submittedName>
</protein>
<organism evidence="7 8">
    <name type="scientific">Jiangella alba</name>
    <dbReference type="NCBI Taxonomy" id="561176"/>
    <lineage>
        <taxon>Bacteria</taxon>
        <taxon>Bacillati</taxon>
        <taxon>Actinomycetota</taxon>
        <taxon>Actinomycetes</taxon>
        <taxon>Jiangellales</taxon>
        <taxon>Jiangellaceae</taxon>
        <taxon>Jiangella</taxon>
    </lineage>
</organism>
<evidence type="ECO:0000256" key="2">
    <source>
        <dbReference type="ARBA" id="ARBA00022475"/>
    </source>
</evidence>
<comment type="subcellular location">
    <subcellularLocation>
        <location evidence="1">Cell membrane</location>
        <topology evidence="1">Multi-pass membrane protein</topology>
    </subcellularLocation>
</comment>
<accession>A0A1H5PZ16</accession>
<keyword evidence="5 6" id="KW-0472">Membrane</keyword>
<evidence type="ECO:0000313" key="7">
    <source>
        <dbReference type="EMBL" id="SEF18431.1"/>
    </source>
</evidence>
<dbReference type="OrthoDB" id="3175972at2"/>
<evidence type="ECO:0000256" key="1">
    <source>
        <dbReference type="ARBA" id="ARBA00004651"/>
    </source>
</evidence>
<keyword evidence="3 6" id="KW-0812">Transmembrane</keyword>
<evidence type="ECO:0000256" key="5">
    <source>
        <dbReference type="ARBA" id="ARBA00023136"/>
    </source>
</evidence>
<evidence type="ECO:0000256" key="4">
    <source>
        <dbReference type="ARBA" id="ARBA00022989"/>
    </source>
</evidence>
<dbReference type="InterPro" id="IPR001123">
    <property type="entry name" value="LeuE-type"/>
</dbReference>
<name>A0A1H5PZ16_9ACTN</name>
<feature type="transmembrane region" description="Helical" evidence="6">
    <location>
        <begin position="6"/>
        <end position="29"/>
    </location>
</feature>
<sequence length="205" mass="21224">MPATDQWMVFLGTAVVFAVTPGPAMLYVLARTLHGGRRPGLESALGNAIGTVVHVCAAAAGLAALLSASPAAYALVKYVGAGYLAVLGVQAIRQRRGAALMAGDDVYARSPLAQGVVVETLNPKTALYFMALLPHFVHPERAHPAMVLAVLGLIVVVIVLAADVTVALAAGRLHGRLARSERWQVRQRAGSGALMIGLGTFVAVS</sequence>
<dbReference type="GO" id="GO:0005886">
    <property type="term" value="C:plasma membrane"/>
    <property type="evidence" value="ECO:0007669"/>
    <property type="project" value="UniProtKB-SubCell"/>
</dbReference>
<evidence type="ECO:0000256" key="6">
    <source>
        <dbReference type="SAM" id="Phobius"/>
    </source>
</evidence>
<keyword evidence="8" id="KW-1185">Reference proteome</keyword>
<dbReference type="GO" id="GO:0015171">
    <property type="term" value="F:amino acid transmembrane transporter activity"/>
    <property type="evidence" value="ECO:0007669"/>
    <property type="project" value="TreeGrafter"/>
</dbReference>
<dbReference type="PANTHER" id="PTHR30086">
    <property type="entry name" value="ARGININE EXPORTER PROTEIN ARGO"/>
    <property type="match status" value="1"/>
</dbReference>
<dbReference type="EMBL" id="FNUC01000004">
    <property type="protein sequence ID" value="SEF18431.1"/>
    <property type="molecule type" value="Genomic_DNA"/>
</dbReference>
<keyword evidence="4 6" id="KW-1133">Transmembrane helix</keyword>
<reference evidence="8" key="1">
    <citation type="submission" date="2016-10" db="EMBL/GenBank/DDBJ databases">
        <authorList>
            <person name="Varghese N."/>
            <person name="Submissions S."/>
        </authorList>
    </citation>
    <scope>NUCLEOTIDE SEQUENCE [LARGE SCALE GENOMIC DNA]</scope>
    <source>
        <strain evidence="8">DSM 45237</strain>
    </source>
</reference>
<keyword evidence="2" id="KW-1003">Cell membrane</keyword>
<evidence type="ECO:0000313" key="8">
    <source>
        <dbReference type="Proteomes" id="UP000181980"/>
    </source>
</evidence>
<dbReference type="STRING" id="561176.SAMN04488561_6492"/>
<feature type="transmembrane region" description="Helical" evidence="6">
    <location>
        <begin position="71"/>
        <end position="92"/>
    </location>
</feature>
<feature type="transmembrane region" description="Helical" evidence="6">
    <location>
        <begin position="41"/>
        <end position="65"/>
    </location>
</feature>
<dbReference type="PANTHER" id="PTHR30086:SF20">
    <property type="entry name" value="ARGININE EXPORTER PROTEIN ARGO-RELATED"/>
    <property type="match status" value="1"/>
</dbReference>
<gene>
    <name evidence="7" type="ORF">SAMN04488561_6492</name>
</gene>
<dbReference type="AlphaFoldDB" id="A0A1H5PZ16"/>